<comment type="function">
    <text evidence="7">Catalyzes the N-acylation of UDP-3-O-acylglucosamine using 3-hydroxyacyl-ACP as the acyl donor. Is involved in the biosynthesis of lipid A, a phosphorylated glycolipid that anchors the lipopolysaccharide to the outer membrane of the cell.</text>
</comment>
<keyword evidence="6 7" id="KW-0012">Acyltransferase</keyword>
<dbReference type="Gene3D" id="1.20.5.170">
    <property type="match status" value="1"/>
</dbReference>
<dbReference type="UniPathway" id="UPA00973"/>
<dbReference type="InterPro" id="IPR011004">
    <property type="entry name" value="Trimer_LpxA-like_sf"/>
</dbReference>
<evidence type="ECO:0000259" key="8">
    <source>
        <dbReference type="Pfam" id="PF04613"/>
    </source>
</evidence>
<dbReference type="GO" id="GO:0016020">
    <property type="term" value="C:membrane"/>
    <property type="evidence" value="ECO:0007669"/>
    <property type="project" value="GOC"/>
</dbReference>
<sequence length="336" mass="35196">MSILLGKLADTLGAELHGDENCRIDRVATLQHASPGAISFLANRRYRAHLPDTRASAVILSAADLSKCPVSSLVLENPYLGYARTAALLNPTSTPSGGIHSSAWVSPNAVVHETAWVGPHAVIQEGVSIGKEVYIGAGCTVDPGVTIGDYSQLVANVTLCRDIVVGKRVLIHPGVVVGSDGFGFANDNGVWVKVPQLGTVRIGDDVEIGANTTIDRGALEDTILEEGVKIDNQVQIGHNTFIGAHTAMAGCAGTAGSVRIGKRCIIGGATVISGHLEIADGVSLTGASQVTKPISKPGIYSSWIPVQESLIWRKNVARLHQLDEIARRIKALEGSS</sequence>
<dbReference type="Pfam" id="PF00132">
    <property type="entry name" value="Hexapep"/>
    <property type="match status" value="1"/>
</dbReference>
<evidence type="ECO:0000313" key="11">
    <source>
        <dbReference type="EMBL" id="VFK09942.1"/>
    </source>
</evidence>
<dbReference type="EMBL" id="CAADEZ010000110">
    <property type="protein sequence ID" value="VFJ53105.1"/>
    <property type="molecule type" value="Genomic_DNA"/>
</dbReference>
<dbReference type="InterPro" id="IPR020573">
    <property type="entry name" value="UDP_GlcNAc_AcTrfase_non-rep"/>
</dbReference>
<dbReference type="EMBL" id="CAADFL010000121">
    <property type="protein sequence ID" value="VFK09942.1"/>
    <property type="molecule type" value="Genomic_DNA"/>
</dbReference>
<dbReference type="Gene3D" id="3.40.1390.10">
    <property type="entry name" value="MurE/MurF, N-terminal domain"/>
    <property type="match status" value="1"/>
</dbReference>
<dbReference type="InterPro" id="IPR001451">
    <property type="entry name" value="Hexapep"/>
</dbReference>
<dbReference type="InterPro" id="IPR007691">
    <property type="entry name" value="LpxD"/>
</dbReference>
<accession>A0A450SJA7</accession>
<name>A0A450SJA7_9GAMM</name>
<gene>
    <name evidence="7" type="primary">lpxD</name>
    <name evidence="9" type="ORF">BECKFM1743A_GA0114220_101107</name>
    <name evidence="11" type="ORF">BECKFM1743B_GA0114221_101212</name>
    <name evidence="10" type="ORF">BECKFM1743C_GA0114222_101251</name>
</gene>
<evidence type="ECO:0000256" key="3">
    <source>
        <dbReference type="ARBA" id="ARBA00022679"/>
    </source>
</evidence>
<evidence type="ECO:0000256" key="7">
    <source>
        <dbReference type="HAMAP-Rule" id="MF_00523"/>
    </source>
</evidence>
<evidence type="ECO:0000313" key="10">
    <source>
        <dbReference type="EMBL" id="VFJ53525.1"/>
    </source>
</evidence>
<comment type="pathway">
    <text evidence="7">Bacterial outer membrane biogenesis; LPS lipid A biosynthesis.</text>
</comment>
<reference evidence="10" key="1">
    <citation type="submission" date="2019-02" db="EMBL/GenBank/DDBJ databases">
        <authorList>
            <person name="Gruber-Vodicka R. H."/>
            <person name="Seah K. B. B."/>
        </authorList>
    </citation>
    <scope>NUCLEOTIDE SEQUENCE</scope>
    <source>
        <strain evidence="9">BECK_BZ163</strain>
        <strain evidence="11">BECK_BZ164</strain>
        <strain evidence="10">BECK_BZ165</strain>
    </source>
</reference>
<dbReference type="CDD" id="cd03352">
    <property type="entry name" value="LbH_LpxD"/>
    <property type="match status" value="1"/>
</dbReference>
<feature type="active site" description="Proton acceptor" evidence="7">
    <location>
        <position position="238"/>
    </location>
</feature>
<dbReference type="EMBL" id="CAADFA010000125">
    <property type="protein sequence ID" value="VFJ53525.1"/>
    <property type="molecule type" value="Genomic_DNA"/>
</dbReference>
<dbReference type="NCBIfam" id="TIGR01853">
    <property type="entry name" value="lipid_A_lpxD"/>
    <property type="match status" value="1"/>
</dbReference>
<keyword evidence="4 7" id="KW-0677">Repeat</keyword>
<dbReference type="NCBIfam" id="NF002060">
    <property type="entry name" value="PRK00892.1"/>
    <property type="match status" value="1"/>
</dbReference>
<feature type="domain" description="UDP-3-O-[3-hydroxymyristoyl] glucosamine N-acyltransferase non-repeat region" evidence="8">
    <location>
        <begin position="22"/>
        <end position="88"/>
    </location>
</feature>
<organism evidence="10">
    <name type="scientific">Candidatus Kentrum sp. FM</name>
    <dbReference type="NCBI Taxonomy" id="2126340"/>
    <lineage>
        <taxon>Bacteria</taxon>
        <taxon>Pseudomonadati</taxon>
        <taxon>Pseudomonadota</taxon>
        <taxon>Gammaproteobacteria</taxon>
        <taxon>Candidatus Kentrum</taxon>
    </lineage>
</organism>
<keyword evidence="1 7" id="KW-0444">Lipid biosynthesis</keyword>
<dbReference type="PANTHER" id="PTHR43378:SF2">
    <property type="entry name" value="UDP-3-O-ACYLGLUCOSAMINE N-ACYLTRANSFERASE 1, MITOCHONDRIAL-RELATED"/>
    <property type="match status" value="1"/>
</dbReference>
<evidence type="ECO:0000313" key="9">
    <source>
        <dbReference type="EMBL" id="VFJ53105.1"/>
    </source>
</evidence>
<dbReference type="Pfam" id="PF14602">
    <property type="entry name" value="Hexapep_2"/>
    <property type="match status" value="2"/>
</dbReference>
<keyword evidence="2 7" id="KW-0441">Lipid A biosynthesis</keyword>
<protein>
    <recommendedName>
        <fullName evidence="7">UDP-3-O-acylglucosamine N-acyltransferase</fullName>
        <ecNumber evidence="7">2.3.1.191</ecNumber>
    </recommendedName>
</protein>
<dbReference type="GO" id="GO:0103118">
    <property type="term" value="F:UDP-3-O-[(3R)-3-hydroxyacyl]-glucosamine N-acyltransferase activity"/>
    <property type="evidence" value="ECO:0007669"/>
    <property type="project" value="UniProtKB-EC"/>
</dbReference>
<dbReference type="GO" id="GO:0016410">
    <property type="term" value="F:N-acyltransferase activity"/>
    <property type="evidence" value="ECO:0007669"/>
    <property type="project" value="InterPro"/>
</dbReference>
<dbReference type="GO" id="GO:0009245">
    <property type="term" value="P:lipid A biosynthetic process"/>
    <property type="evidence" value="ECO:0007669"/>
    <property type="project" value="UniProtKB-UniRule"/>
</dbReference>
<dbReference type="PANTHER" id="PTHR43378">
    <property type="entry name" value="UDP-3-O-ACYLGLUCOSAMINE N-ACYLTRANSFERASE"/>
    <property type="match status" value="1"/>
</dbReference>
<comment type="catalytic activity">
    <reaction evidence="7">
        <text>a UDP-3-O-[(3R)-3-hydroxyacyl]-alpha-D-glucosamine + a (3R)-hydroxyacyl-[ACP] = a UDP-2-N,3-O-bis[(3R)-3-hydroxyacyl]-alpha-D-glucosamine + holo-[ACP] + H(+)</text>
        <dbReference type="Rhea" id="RHEA:53836"/>
        <dbReference type="Rhea" id="RHEA-COMP:9685"/>
        <dbReference type="Rhea" id="RHEA-COMP:9945"/>
        <dbReference type="ChEBI" id="CHEBI:15378"/>
        <dbReference type="ChEBI" id="CHEBI:64479"/>
        <dbReference type="ChEBI" id="CHEBI:78827"/>
        <dbReference type="ChEBI" id="CHEBI:137740"/>
        <dbReference type="ChEBI" id="CHEBI:137748"/>
        <dbReference type="EC" id="2.3.1.191"/>
    </reaction>
</comment>
<comment type="subunit">
    <text evidence="7">Homotrimer.</text>
</comment>
<dbReference type="HAMAP" id="MF_00523">
    <property type="entry name" value="LpxD"/>
    <property type="match status" value="1"/>
</dbReference>
<evidence type="ECO:0000256" key="5">
    <source>
        <dbReference type="ARBA" id="ARBA00023098"/>
    </source>
</evidence>
<evidence type="ECO:0000256" key="2">
    <source>
        <dbReference type="ARBA" id="ARBA00022556"/>
    </source>
</evidence>
<dbReference type="AlphaFoldDB" id="A0A450SJA7"/>
<keyword evidence="5 7" id="KW-0443">Lipid metabolism</keyword>
<evidence type="ECO:0000256" key="6">
    <source>
        <dbReference type="ARBA" id="ARBA00023315"/>
    </source>
</evidence>
<proteinExistence type="inferred from homology"/>
<dbReference type="Gene3D" id="2.160.10.10">
    <property type="entry name" value="Hexapeptide repeat proteins"/>
    <property type="match status" value="1"/>
</dbReference>
<dbReference type="Pfam" id="PF04613">
    <property type="entry name" value="LpxD"/>
    <property type="match status" value="1"/>
</dbReference>
<keyword evidence="3 7" id="KW-0808">Transferase</keyword>
<dbReference type="EC" id="2.3.1.191" evidence="7"/>
<comment type="similarity">
    <text evidence="7">Belongs to the transferase hexapeptide repeat family. LpxD subfamily.</text>
</comment>
<evidence type="ECO:0000256" key="4">
    <source>
        <dbReference type="ARBA" id="ARBA00022737"/>
    </source>
</evidence>
<dbReference type="SUPFAM" id="SSF51161">
    <property type="entry name" value="Trimeric LpxA-like enzymes"/>
    <property type="match status" value="1"/>
</dbReference>
<evidence type="ECO:0000256" key="1">
    <source>
        <dbReference type="ARBA" id="ARBA00022516"/>
    </source>
</evidence>